<evidence type="ECO:0000259" key="2">
    <source>
        <dbReference type="PROSITE" id="PS50983"/>
    </source>
</evidence>
<name>A0A644XD54_9ZZZZ</name>
<dbReference type="SUPFAM" id="SSF53807">
    <property type="entry name" value="Helical backbone' metal receptor"/>
    <property type="match status" value="1"/>
</dbReference>
<protein>
    <submittedName>
        <fullName evidence="3">Vitamin B12-binding protein</fullName>
    </submittedName>
</protein>
<organism evidence="3">
    <name type="scientific">bioreactor metagenome</name>
    <dbReference type="NCBI Taxonomy" id="1076179"/>
    <lineage>
        <taxon>unclassified sequences</taxon>
        <taxon>metagenomes</taxon>
        <taxon>ecological metagenomes</taxon>
    </lineage>
</organism>
<dbReference type="InterPro" id="IPR002491">
    <property type="entry name" value="ABC_transptr_periplasmic_BD"/>
</dbReference>
<sequence>MLFLFYVVVSFAQTPYKRIVSLAPSLTQSLYYLDAQDNLVGCTSYCMAAKEDKKEVVASAVKANLEKVIALKADLVLVSGFTDLQDIETLRKFGIKVEVFQSPKSFQEICGQFIRLGKLIGKEERARQIVLESEQKIKNISSGIKWGKKPRMFFQIGANPLFSVLPNTFMDDYMNFLGAENIAKTLKRGSVSREFVIAQNPDYIFIVTMGIVGKEEKDTWSRYSQLTASRKKQIHIIESDIACQPTPITFVQTMEVLEKIINK</sequence>
<keyword evidence="1" id="KW-0732">Signal</keyword>
<dbReference type="PROSITE" id="PS50983">
    <property type="entry name" value="FE_B12_PBP"/>
    <property type="match status" value="1"/>
</dbReference>
<evidence type="ECO:0000313" key="3">
    <source>
        <dbReference type="EMBL" id="MPM13698.1"/>
    </source>
</evidence>
<dbReference type="EMBL" id="VSSQ01002159">
    <property type="protein sequence ID" value="MPM13698.1"/>
    <property type="molecule type" value="Genomic_DNA"/>
</dbReference>
<dbReference type="Pfam" id="PF01497">
    <property type="entry name" value="Peripla_BP_2"/>
    <property type="match status" value="1"/>
</dbReference>
<comment type="caution">
    <text evidence="3">The sequence shown here is derived from an EMBL/GenBank/DDBJ whole genome shotgun (WGS) entry which is preliminary data.</text>
</comment>
<reference evidence="3" key="1">
    <citation type="submission" date="2019-08" db="EMBL/GenBank/DDBJ databases">
        <authorList>
            <person name="Kucharzyk K."/>
            <person name="Murdoch R.W."/>
            <person name="Higgins S."/>
            <person name="Loffler F."/>
        </authorList>
    </citation>
    <scope>NUCLEOTIDE SEQUENCE</scope>
</reference>
<dbReference type="InterPro" id="IPR054828">
    <property type="entry name" value="Vit_B12_bind_prot"/>
</dbReference>
<evidence type="ECO:0000256" key="1">
    <source>
        <dbReference type="ARBA" id="ARBA00022729"/>
    </source>
</evidence>
<dbReference type="PANTHER" id="PTHR30535:SF34">
    <property type="entry name" value="MOLYBDATE-BINDING PROTEIN MOLA"/>
    <property type="match status" value="1"/>
</dbReference>
<feature type="domain" description="Fe/B12 periplasmic-binding" evidence="2">
    <location>
        <begin position="18"/>
        <end position="263"/>
    </location>
</feature>
<proteinExistence type="predicted"/>
<accession>A0A644XD54</accession>
<dbReference type="AlphaFoldDB" id="A0A644XD54"/>
<dbReference type="GO" id="GO:0071281">
    <property type="term" value="P:cellular response to iron ion"/>
    <property type="evidence" value="ECO:0007669"/>
    <property type="project" value="TreeGrafter"/>
</dbReference>
<dbReference type="NCBIfam" id="NF038402">
    <property type="entry name" value="TroA_like"/>
    <property type="match status" value="1"/>
</dbReference>
<dbReference type="PANTHER" id="PTHR30535">
    <property type="entry name" value="VITAMIN B12-BINDING PROTEIN"/>
    <property type="match status" value="1"/>
</dbReference>
<gene>
    <name evidence="3" type="primary">btuF_14</name>
    <name evidence="3" type="ORF">SDC9_60057</name>
</gene>
<dbReference type="Gene3D" id="3.40.50.1980">
    <property type="entry name" value="Nitrogenase molybdenum iron protein domain"/>
    <property type="match status" value="2"/>
</dbReference>
<dbReference type="InterPro" id="IPR050902">
    <property type="entry name" value="ABC_Transporter_SBP"/>
</dbReference>